<dbReference type="Pfam" id="PF01582">
    <property type="entry name" value="TIR"/>
    <property type="match status" value="1"/>
</dbReference>
<name>A0A6D2L682_9BRAS</name>
<dbReference type="EMBL" id="CACVBM020001828">
    <property type="protein sequence ID" value="CAA7060336.1"/>
    <property type="molecule type" value="Genomic_DNA"/>
</dbReference>
<gene>
    <name evidence="3" type="ORF">MERR_LOCUS30303</name>
    <name evidence="4" type="ORF">MERR_LOCUS47572</name>
    <name evidence="5" type="ORF">MERR_LOCUS49094</name>
</gene>
<dbReference type="PROSITE" id="PS50104">
    <property type="entry name" value="TIR"/>
    <property type="match status" value="1"/>
</dbReference>
<keyword evidence="6" id="KW-1185">Reference proteome</keyword>
<evidence type="ECO:0000313" key="5">
    <source>
        <dbReference type="EMBL" id="CAA7061858.1"/>
    </source>
</evidence>
<reference evidence="4 6" key="1">
    <citation type="submission" date="2020-01" db="EMBL/GenBank/DDBJ databases">
        <authorList>
            <person name="Mishra B."/>
        </authorList>
    </citation>
    <scope>NUCLEOTIDE SEQUENCE [LARGE SCALE GENOMIC DNA]</scope>
</reference>
<dbReference type="SUPFAM" id="SSF52200">
    <property type="entry name" value="Toll/Interleukin receptor TIR domain"/>
    <property type="match status" value="1"/>
</dbReference>
<evidence type="ECO:0000256" key="1">
    <source>
        <dbReference type="ARBA" id="ARBA00023027"/>
    </source>
</evidence>
<dbReference type="AlphaFoldDB" id="A0A6D2L682"/>
<dbReference type="PANTHER" id="PTHR32009:SF121">
    <property type="entry name" value="SIMILAR TO PART OF DISEASE RESISTANCE PROTEIN-RELATED"/>
    <property type="match status" value="1"/>
</dbReference>
<accession>A0A6D2L682</accession>
<dbReference type="InterPro" id="IPR000157">
    <property type="entry name" value="TIR_dom"/>
</dbReference>
<dbReference type="PANTHER" id="PTHR32009">
    <property type="entry name" value="TMV RESISTANCE PROTEIN N-LIKE"/>
    <property type="match status" value="1"/>
</dbReference>
<proteinExistence type="predicted"/>
<evidence type="ECO:0000313" key="4">
    <source>
        <dbReference type="EMBL" id="CAA7060336.1"/>
    </source>
</evidence>
<keyword evidence="1" id="KW-0520">NAD</keyword>
<dbReference type="InterPro" id="IPR035897">
    <property type="entry name" value="Toll_tir_struct_dom_sf"/>
</dbReference>
<dbReference type="EMBL" id="CACVBM020001900">
    <property type="protein sequence ID" value="CAA7061858.1"/>
    <property type="molecule type" value="Genomic_DNA"/>
</dbReference>
<protein>
    <recommendedName>
        <fullName evidence="2">TIR domain-containing protein</fullName>
    </recommendedName>
</protein>
<dbReference type="SMART" id="SM00255">
    <property type="entry name" value="TIR"/>
    <property type="match status" value="1"/>
</dbReference>
<evidence type="ECO:0000313" key="6">
    <source>
        <dbReference type="Proteomes" id="UP000467841"/>
    </source>
</evidence>
<feature type="domain" description="TIR" evidence="2">
    <location>
        <begin position="3"/>
        <end position="137"/>
    </location>
</feature>
<dbReference type="GO" id="GO:0007165">
    <property type="term" value="P:signal transduction"/>
    <property type="evidence" value="ECO:0007669"/>
    <property type="project" value="InterPro"/>
</dbReference>
<organism evidence="4 6">
    <name type="scientific">Microthlaspi erraticum</name>
    <dbReference type="NCBI Taxonomy" id="1685480"/>
    <lineage>
        <taxon>Eukaryota</taxon>
        <taxon>Viridiplantae</taxon>
        <taxon>Streptophyta</taxon>
        <taxon>Embryophyta</taxon>
        <taxon>Tracheophyta</taxon>
        <taxon>Spermatophyta</taxon>
        <taxon>Magnoliopsida</taxon>
        <taxon>eudicotyledons</taxon>
        <taxon>Gunneridae</taxon>
        <taxon>Pentapetalae</taxon>
        <taxon>rosids</taxon>
        <taxon>malvids</taxon>
        <taxon>Brassicales</taxon>
        <taxon>Brassicaceae</taxon>
        <taxon>Coluteocarpeae</taxon>
        <taxon>Microthlaspi</taxon>
    </lineage>
</organism>
<dbReference type="OrthoDB" id="1099339at2759"/>
<dbReference type="EMBL" id="CACVBM020001274">
    <property type="protein sequence ID" value="CAA7043068.1"/>
    <property type="molecule type" value="Genomic_DNA"/>
</dbReference>
<dbReference type="Gene3D" id="3.40.50.10140">
    <property type="entry name" value="Toll/interleukin-1 receptor homology (TIR) domain"/>
    <property type="match status" value="1"/>
</dbReference>
<dbReference type="Proteomes" id="UP000467841">
    <property type="component" value="Unassembled WGS sequence"/>
</dbReference>
<evidence type="ECO:0000313" key="3">
    <source>
        <dbReference type="EMBL" id="CAA7043068.1"/>
    </source>
</evidence>
<evidence type="ECO:0000259" key="2">
    <source>
        <dbReference type="PROSITE" id="PS50104"/>
    </source>
</evidence>
<sequence length="152" mass="17833">MDSPPSVFLSYKREDTGTTFVSHLYRSLDQKEIRTYNDENQQTIDGRVSPEVDRAIEESNVAVVVISENYASSVWCLEVLAKIIEHARFTFDMPIYTVFYEMDPEDLTRPTGKFADDLRRHEESETPETVNRWRNALERLESNDPKFCSRDW</sequence>